<evidence type="ECO:0000313" key="7">
    <source>
        <dbReference type="Proteomes" id="UP000094313"/>
    </source>
</evidence>
<dbReference type="GO" id="GO:0098796">
    <property type="term" value="C:membrane protein complex"/>
    <property type="evidence" value="ECO:0007669"/>
    <property type="project" value="UniProtKB-ARBA"/>
</dbReference>
<evidence type="ECO:0000256" key="3">
    <source>
        <dbReference type="ARBA" id="ARBA00022840"/>
    </source>
</evidence>
<dbReference type="OrthoDB" id="9782239at2"/>
<dbReference type="Pfam" id="PF00005">
    <property type="entry name" value="ABC_tran"/>
    <property type="match status" value="1"/>
</dbReference>
<dbReference type="EMBL" id="CP017141">
    <property type="protein sequence ID" value="AOM78565.1"/>
    <property type="molecule type" value="Genomic_DNA"/>
</dbReference>
<dbReference type="PROSITE" id="PS00211">
    <property type="entry name" value="ABC_TRANSPORTER_1"/>
    <property type="match status" value="1"/>
</dbReference>
<organism evidence="6 7">
    <name type="scientific">Pedobacter steynii</name>
    <dbReference type="NCBI Taxonomy" id="430522"/>
    <lineage>
        <taxon>Bacteria</taxon>
        <taxon>Pseudomonadati</taxon>
        <taxon>Bacteroidota</taxon>
        <taxon>Sphingobacteriia</taxon>
        <taxon>Sphingobacteriales</taxon>
        <taxon>Sphingobacteriaceae</taxon>
        <taxon>Pedobacter</taxon>
    </lineage>
</organism>
<sequence>MIELKNIEKYYANKGVKSYILRHVTTSIKQGEFVSIMGPSGAGKSTLLNILGMLEEPTYGSYEFMGEDVVSLNERKRIELYRNHIGFVFQAYHLIDEMTVAENIEAPLLYKKVSSSERKSRVADILDRFNMVAKKDLFPNQLSGGQQQLVGIARALVAEPSIILADEPTGNLQSPQALQIMELFKKLNEEENITIIQVTHSEVNAAYGSRILHLLDGVIKEDLSLQPAI</sequence>
<gene>
    <name evidence="6" type="ORF">BFS30_16085</name>
</gene>
<keyword evidence="1" id="KW-0813">Transport</keyword>
<dbReference type="PANTHER" id="PTHR24220">
    <property type="entry name" value="IMPORT ATP-BINDING PROTEIN"/>
    <property type="match status" value="1"/>
</dbReference>
<dbReference type="GO" id="GO:0005524">
    <property type="term" value="F:ATP binding"/>
    <property type="evidence" value="ECO:0007669"/>
    <property type="project" value="UniProtKB-KW"/>
</dbReference>
<evidence type="ECO:0000313" key="6">
    <source>
        <dbReference type="EMBL" id="AOM78565.1"/>
    </source>
</evidence>
<dbReference type="KEGG" id="psty:BFS30_16085"/>
<dbReference type="InterPro" id="IPR017911">
    <property type="entry name" value="MacB-like_ATP-bd"/>
</dbReference>
<keyword evidence="3 6" id="KW-0067">ATP-binding</keyword>
<keyword evidence="7" id="KW-1185">Reference proteome</keyword>
<proteinExistence type="inferred from homology"/>
<dbReference type="RefSeq" id="WP_069380230.1">
    <property type="nucleotide sequence ID" value="NZ_CP017141.1"/>
</dbReference>
<comment type="similarity">
    <text evidence="4">Belongs to the ABC transporter superfamily. Macrolide exporter (TC 3.A.1.122) family.</text>
</comment>
<evidence type="ECO:0000256" key="1">
    <source>
        <dbReference type="ARBA" id="ARBA00022448"/>
    </source>
</evidence>
<protein>
    <submittedName>
        <fullName evidence="6">Phosphonate ABC transporter ATP-binding protein</fullName>
    </submittedName>
</protein>
<dbReference type="PANTHER" id="PTHR24220:SF648">
    <property type="entry name" value="ABC TRANSPORTER ATP-BINDING PROTEIN YTRE"/>
    <property type="match status" value="1"/>
</dbReference>
<accession>A0A1D7QIR2</accession>
<dbReference type="InterPro" id="IPR015854">
    <property type="entry name" value="ABC_transpr_LolD-like"/>
</dbReference>
<keyword evidence="2" id="KW-0547">Nucleotide-binding</keyword>
<reference evidence="6 7" key="1">
    <citation type="submission" date="2016-08" db="EMBL/GenBank/DDBJ databases">
        <authorList>
            <person name="Seilhamer J.J."/>
        </authorList>
    </citation>
    <scope>NUCLEOTIDE SEQUENCE [LARGE SCALE GENOMIC DNA]</scope>
    <source>
        <strain evidence="6 7">DX4</strain>
    </source>
</reference>
<dbReference type="InterPro" id="IPR003593">
    <property type="entry name" value="AAA+_ATPase"/>
</dbReference>
<dbReference type="GO" id="GO:0016887">
    <property type="term" value="F:ATP hydrolysis activity"/>
    <property type="evidence" value="ECO:0007669"/>
    <property type="project" value="InterPro"/>
</dbReference>
<dbReference type="Proteomes" id="UP000094313">
    <property type="component" value="Chromosome"/>
</dbReference>
<dbReference type="InterPro" id="IPR003439">
    <property type="entry name" value="ABC_transporter-like_ATP-bd"/>
</dbReference>
<dbReference type="AlphaFoldDB" id="A0A1D7QIR2"/>
<dbReference type="GO" id="GO:0022857">
    <property type="term" value="F:transmembrane transporter activity"/>
    <property type="evidence" value="ECO:0007669"/>
    <property type="project" value="TreeGrafter"/>
</dbReference>
<dbReference type="PROSITE" id="PS50893">
    <property type="entry name" value="ABC_TRANSPORTER_2"/>
    <property type="match status" value="1"/>
</dbReference>
<dbReference type="InterPro" id="IPR017871">
    <property type="entry name" value="ABC_transporter-like_CS"/>
</dbReference>
<evidence type="ECO:0000259" key="5">
    <source>
        <dbReference type="PROSITE" id="PS50893"/>
    </source>
</evidence>
<dbReference type="InterPro" id="IPR027417">
    <property type="entry name" value="P-loop_NTPase"/>
</dbReference>
<dbReference type="FunFam" id="3.40.50.300:FF:000032">
    <property type="entry name" value="Export ABC transporter ATP-binding protein"/>
    <property type="match status" value="1"/>
</dbReference>
<name>A0A1D7QIR2_9SPHI</name>
<evidence type="ECO:0000256" key="4">
    <source>
        <dbReference type="ARBA" id="ARBA00038388"/>
    </source>
</evidence>
<feature type="domain" description="ABC transporter" evidence="5">
    <location>
        <begin position="2"/>
        <end position="229"/>
    </location>
</feature>
<dbReference type="SMART" id="SM00382">
    <property type="entry name" value="AAA"/>
    <property type="match status" value="1"/>
</dbReference>
<evidence type="ECO:0000256" key="2">
    <source>
        <dbReference type="ARBA" id="ARBA00022741"/>
    </source>
</evidence>
<dbReference type="SUPFAM" id="SSF52540">
    <property type="entry name" value="P-loop containing nucleoside triphosphate hydrolases"/>
    <property type="match status" value="1"/>
</dbReference>
<dbReference type="Gene3D" id="3.40.50.300">
    <property type="entry name" value="P-loop containing nucleotide triphosphate hydrolases"/>
    <property type="match status" value="1"/>
</dbReference>
<dbReference type="CDD" id="cd03255">
    <property type="entry name" value="ABC_MJ0796_LolCDE_FtsE"/>
    <property type="match status" value="1"/>
</dbReference>
<dbReference type="GO" id="GO:0005886">
    <property type="term" value="C:plasma membrane"/>
    <property type="evidence" value="ECO:0007669"/>
    <property type="project" value="TreeGrafter"/>
</dbReference>